<accession>A0A383TFS2</accession>
<proteinExistence type="predicted"/>
<evidence type="ECO:0000313" key="1">
    <source>
        <dbReference type="EMBL" id="SYZ79200.1"/>
    </source>
</evidence>
<dbReference type="EMBL" id="UNRR01000027">
    <property type="protein sequence ID" value="SYZ79200.1"/>
    <property type="molecule type" value="Genomic_DNA"/>
</dbReference>
<reference evidence="2" key="1">
    <citation type="submission" date="2018-05" db="EMBL/GenBank/DDBJ databases">
        <authorList>
            <person name="Strepis N."/>
        </authorList>
    </citation>
    <scope>NUCLEOTIDE SEQUENCE [LARGE SCALE GENOMIC DNA]</scope>
</reference>
<name>A0A383TFS2_9LACT</name>
<dbReference type="Proteomes" id="UP000262072">
    <property type="component" value="Unassembled WGS sequence"/>
</dbReference>
<protein>
    <submittedName>
        <fullName evidence="1">Uncharacterized protein</fullName>
    </submittedName>
</protein>
<organism evidence="1 2">
    <name type="scientific">Trichococcus shcherbakoviae</name>
    <dbReference type="NCBI Taxonomy" id="2094020"/>
    <lineage>
        <taxon>Bacteria</taxon>
        <taxon>Bacillati</taxon>
        <taxon>Bacillota</taxon>
        <taxon>Bacilli</taxon>
        <taxon>Lactobacillales</taxon>
        <taxon>Carnobacteriaceae</taxon>
        <taxon>Trichococcus</taxon>
    </lineage>
</organism>
<gene>
    <name evidence="1" type="ORF">TART1_2025</name>
</gene>
<sequence length="41" mass="4768">MGKLLFFCYSALVVRFFRIIGQPHKMSRAACPILPHYRTTP</sequence>
<dbReference type="AlphaFoldDB" id="A0A383TFS2"/>
<evidence type="ECO:0000313" key="2">
    <source>
        <dbReference type="Proteomes" id="UP000262072"/>
    </source>
</evidence>